<feature type="transmembrane region" description="Helical" evidence="3">
    <location>
        <begin position="339"/>
        <end position="361"/>
    </location>
</feature>
<dbReference type="Proteomes" id="UP001139369">
    <property type="component" value="Unassembled WGS sequence"/>
</dbReference>
<evidence type="ECO:0000256" key="1">
    <source>
        <dbReference type="ARBA" id="ARBA00022630"/>
    </source>
</evidence>
<evidence type="ECO:0000313" key="7">
    <source>
        <dbReference type="Proteomes" id="UP001139369"/>
    </source>
</evidence>
<evidence type="ECO:0000256" key="2">
    <source>
        <dbReference type="ARBA" id="ARBA00023797"/>
    </source>
</evidence>
<dbReference type="PROSITE" id="PS50902">
    <property type="entry name" value="FLAVODOXIN_LIKE"/>
    <property type="match status" value="1"/>
</dbReference>
<dbReference type="RefSeq" id="WP_242178172.1">
    <property type="nucleotide sequence ID" value="NZ_JAKQYM010000004.1"/>
</dbReference>
<dbReference type="Pfam" id="PF00258">
    <property type="entry name" value="Flavodoxin_1"/>
    <property type="match status" value="1"/>
</dbReference>
<dbReference type="EC" id="1.6.2.4" evidence="2"/>
<dbReference type="SUPFAM" id="SSF63380">
    <property type="entry name" value="Riboflavin synthase domain-like"/>
    <property type="match status" value="1"/>
</dbReference>
<feature type="transmembrane region" description="Helical" evidence="3">
    <location>
        <begin position="297"/>
        <end position="318"/>
    </location>
</feature>
<dbReference type="InterPro" id="IPR005625">
    <property type="entry name" value="PepSY-ass_TM"/>
</dbReference>
<dbReference type="Gene3D" id="3.40.50.360">
    <property type="match status" value="1"/>
</dbReference>
<dbReference type="InterPro" id="IPR017927">
    <property type="entry name" value="FAD-bd_FR_type"/>
</dbReference>
<dbReference type="SUPFAM" id="SSF52218">
    <property type="entry name" value="Flavoproteins"/>
    <property type="match status" value="1"/>
</dbReference>
<dbReference type="InterPro" id="IPR008254">
    <property type="entry name" value="Flavodoxin/NO_synth"/>
</dbReference>
<dbReference type="PROSITE" id="PS51384">
    <property type="entry name" value="FAD_FR"/>
    <property type="match status" value="1"/>
</dbReference>
<keyword evidence="3" id="KW-0472">Membrane</keyword>
<dbReference type="Gene3D" id="3.40.50.80">
    <property type="entry name" value="Nucleotide-binding domain of ferredoxin-NADP reductase (FNR) module"/>
    <property type="match status" value="1"/>
</dbReference>
<dbReference type="InterPro" id="IPR001433">
    <property type="entry name" value="OxRdtase_FAD/NAD-bd"/>
</dbReference>
<dbReference type="SUPFAM" id="SSF52343">
    <property type="entry name" value="Ferredoxin reductase-like, C-terminal NADP-linked domain"/>
    <property type="match status" value="1"/>
</dbReference>
<dbReference type="Pfam" id="PF00175">
    <property type="entry name" value="NAD_binding_1"/>
    <property type="match status" value="1"/>
</dbReference>
<dbReference type="InterPro" id="IPR001094">
    <property type="entry name" value="Flavdoxin-like"/>
</dbReference>
<feature type="domain" description="FAD-binding FR-type" evidence="5">
    <location>
        <begin position="496"/>
        <end position="593"/>
    </location>
</feature>
<reference evidence="6" key="1">
    <citation type="submission" date="2022-02" db="EMBL/GenBank/DDBJ databases">
        <title>Polaribacter sp. MSW13, isolated from seawater.</title>
        <authorList>
            <person name="Kristyanto S."/>
            <person name="Jung J."/>
            <person name="Jeon C.O."/>
        </authorList>
    </citation>
    <scope>NUCLEOTIDE SEQUENCE</scope>
    <source>
        <strain evidence="6">MSW13</strain>
    </source>
</reference>
<dbReference type="InterPro" id="IPR039261">
    <property type="entry name" value="FNR_nucleotide-bd"/>
</dbReference>
<dbReference type="GO" id="GO:0050660">
    <property type="term" value="F:flavin adenine dinucleotide binding"/>
    <property type="evidence" value="ECO:0007669"/>
    <property type="project" value="TreeGrafter"/>
</dbReference>
<feature type="transmembrane region" description="Helical" evidence="3">
    <location>
        <begin position="130"/>
        <end position="151"/>
    </location>
</feature>
<comment type="caution">
    <text evidence="6">The sequence shown here is derived from an EMBL/GenBank/DDBJ whole genome shotgun (WGS) entry which is preliminary data.</text>
</comment>
<keyword evidence="7" id="KW-1185">Reference proteome</keyword>
<keyword evidence="3" id="KW-1133">Transmembrane helix</keyword>
<dbReference type="AlphaFoldDB" id="A0A9X1VM62"/>
<dbReference type="GO" id="GO:0003958">
    <property type="term" value="F:NADPH-hemoprotein reductase activity"/>
    <property type="evidence" value="ECO:0007669"/>
    <property type="project" value="UniProtKB-EC"/>
</dbReference>
<feature type="transmembrane region" description="Helical" evidence="3">
    <location>
        <begin position="172"/>
        <end position="197"/>
    </location>
</feature>
<name>A0A9X1VM62_9FLAO</name>
<dbReference type="GO" id="GO:0005829">
    <property type="term" value="C:cytosol"/>
    <property type="evidence" value="ECO:0007669"/>
    <property type="project" value="TreeGrafter"/>
</dbReference>
<evidence type="ECO:0000259" key="5">
    <source>
        <dbReference type="PROSITE" id="PS51384"/>
    </source>
</evidence>
<feature type="transmembrane region" description="Helical" evidence="3">
    <location>
        <begin position="12"/>
        <end position="33"/>
    </location>
</feature>
<dbReference type="EMBL" id="JAKQYM010000004">
    <property type="protein sequence ID" value="MCI2229044.1"/>
    <property type="molecule type" value="Genomic_DNA"/>
</dbReference>
<dbReference type="PANTHER" id="PTHR19384">
    <property type="entry name" value="NITRIC OXIDE SYNTHASE-RELATED"/>
    <property type="match status" value="1"/>
</dbReference>
<dbReference type="PANTHER" id="PTHR19384:SF17">
    <property type="entry name" value="NADPH--CYTOCHROME P450 REDUCTASE"/>
    <property type="match status" value="1"/>
</dbReference>
<keyword evidence="3" id="KW-0812">Transmembrane</keyword>
<feature type="domain" description="Flavodoxin-like" evidence="4">
    <location>
        <begin position="342"/>
        <end position="481"/>
    </location>
</feature>
<proteinExistence type="predicted"/>
<dbReference type="Pfam" id="PF03929">
    <property type="entry name" value="PepSY_TM"/>
    <property type="match status" value="1"/>
</dbReference>
<gene>
    <name evidence="6" type="ORF">MC378_07680</name>
</gene>
<dbReference type="InterPro" id="IPR029039">
    <property type="entry name" value="Flavoprotein-like_sf"/>
</dbReference>
<evidence type="ECO:0000313" key="6">
    <source>
        <dbReference type="EMBL" id="MCI2229044.1"/>
    </source>
</evidence>
<accession>A0A9X1VM62</accession>
<dbReference type="InterPro" id="IPR017938">
    <property type="entry name" value="Riboflavin_synthase-like_b-brl"/>
</dbReference>
<evidence type="ECO:0000256" key="3">
    <source>
        <dbReference type="SAM" id="Phobius"/>
    </source>
</evidence>
<dbReference type="PRINTS" id="PR00369">
    <property type="entry name" value="FLAVODOXIN"/>
</dbReference>
<evidence type="ECO:0000259" key="4">
    <source>
        <dbReference type="PROSITE" id="PS50902"/>
    </source>
</evidence>
<organism evidence="6 7">
    <name type="scientific">Polaribacter marinus</name>
    <dbReference type="NCBI Taxonomy" id="2916838"/>
    <lineage>
        <taxon>Bacteria</taxon>
        <taxon>Pseudomonadati</taxon>
        <taxon>Bacteroidota</taxon>
        <taxon>Flavobacteriia</taxon>
        <taxon>Flavobacteriales</taxon>
        <taxon>Flavobacteriaceae</taxon>
    </lineage>
</organism>
<sequence>MTISIWRYSHLTLAISSALFIIIASVTGIILAFEPISNKLNSYDVVLLKDVSISETISVLQQKYDEVITIEVDENDFVLANVVLENGKSETFYINPKTGEKVGEILEKQAIFEFATTLHRSLFLKSTGRFIIGFVSFLLFLIAVTGILLIVKRQGGVSKFFSKIIKEDLNQYYHIIIGRYALIPIIMITITGVYLSLEKFSLLPKNKSFHQSIAPLKNAKKIKTSDFEFFKSTKLEEVKKIEFPFSTDEEDYFFVKLVDKEMAVHQLTGQIVSQKKQSLIALGSYYSLLLHTGKGSILWSMVLLLACFAILFFIFSGFSMTLKRKKTTTLIKNKFNKDAATYIILVGSETGSTFNFAVAFYNALLTAGKSVFLSELNEYTTYKKAQNIIIFTATYGEGEAPVNANKFIRKVNKIDQKRVLSFSVVGFGSVEYEYFCKYAILVQSHLQIQEKFRSVLPIFKINNQSFSDFNNWLKEWSSFYKIPLKIKKEAFQFSDEKKQEFTVISKTEINIDDTFLVQLKSNKKIKFESGDLLSITPKNENRNRLYSIGKIDKTILLSIKKHEFGSCSSYFNSLEIGDKVVASIQKNKEFYFPKKTKEVILIANGTGIAPFLGMIYKNKTAKKIHLFWGGRTKESCGIYKEKIKAALEDQSLTSFYSSFSQEQEEKIYIQDIILNYPKLISSALERGSSIMICGSLNMQKSVLKVLEEITKKHLKTSLKKFEENHQIKTDCY</sequence>
<protein>
    <recommendedName>
        <fullName evidence="2">NADPH--hemoprotein reductase</fullName>
        <ecNumber evidence="2">1.6.2.4</ecNumber>
    </recommendedName>
</protein>
<keyword evidence="1" id="KW-0285">Flavoprotein</keyword>
<dbReference type="Gene3D" id="2.40.30.10">
    <property type="entry name" value="Translation factors"/>
    <property type="match status" value="1"/>
</dbReference>
<dbReference type="GO" id="GO:0010181">
    <property type="term" value="F:FMN binding"/>
    <property type="evidence" value="ECO:0007669"/>
    <property type="project" value="InterPro"/>
</dbReference>